<dbReference type="GO" id="GO:0030422">
    <property type="term" value="P:siRNA processing"/>
    <property type="evidence" value="ECO:0007669"/>
    <property type="project" value="TreeGrafter"/>
</dbReference>
<feature type="region of interest" description="Disordered" evidence="2">
    <location>
        <begin position="988"/>
        <end position="1013"/>
    </location>
</feature>
<keyword evidence="1" id="KW-0548">Nucleotidyltransferase</keyword>
<proteinExistence type="inferred from homology"/>
<dbReference type="GeneID" id="10029133"/>
<evidence type="ECO:0000256" key="2">
    <source>
        <dbReference type="SAM" id="MobiDB-lite"/>
    </source>
</evidence>
<dbReference type="InterPro" id="IPR007855">
    <property type="entry name" value="RDRP"/>
</dbReference>
<accession>E4UUQ2</accession>
<dbReference type="RefSeq" id="XP_003173849.1">
    <property type="nucleotide sequence ID" value="XM_003173801.1"/>
</dbReference>
<dbReference type="Proteomes" id="UP000002669">
    <property type="component" value="Unassembled WGS sequence"/>
</dbReference>
<dbReference type="HOGENOM" id="CLU_002322_0_0_1"/>
<dbReference type="EMBL" id="DS989824">
    <property type="protein sequence ID" value="EFR01019.1"/>
    <property type="molecule type" value="Genomic_DNA"/>
</dbReference>
<dbReference type="PANTHER" id="PTHR23079">
    <property type="entry name" value="RNA-DEPENDENT RNA POLYMERASE"/>
    <property type="match status" value="1"/>
</dbReference>
<keyword evidence="5" id="KW-1185">Reference proteome</keyword>
<dbReference type="GO" id="GO:0003723">
    <property type="term" value="F:RNA binding"/>
    <property type="evidence" value="ECO:0007669"/>
    <property type="project" value="UniProtKB-KW"/>
</dbReference>
<sequence length="1245" mass="141941">MDKQRKKSGEELNRIIEDINIGFDLDLMPTQSCSSSQERTDEQQCAKYIDYLYWNGALEKVIPMLSELDRDEFPDRQSNEKSLRDYFAHPLSSTALRLGFDKRVRLRSEKEKAQVYKFWREKLYDETWIVKESLANNTSPARKPVLEATPTVITLGECTPETNTNKSAKRKNNNNPEVFCTAPSSPISDFDAYSSSDVCEDGYGSDTYTLSDYDKFDGFDFDFATPSKRRKQLKLGDCGITASAPPTMPALFMTPPRNDKLQTKINNGMIVKKSPSHTPRLELSRSKSISFNSCTSRSTSCSSKTVPTVPNSRNTTPSTSFANSKFELSAEPYPVTSISLGVTDSQKDKFNIVISDLVENGPFSKKTAWFKAIPLRFRYEVERLARACDISPETILSEDVLLKTQSYEALLELMSRRPYKNKIEKSKTSVWRMAVENYTDSDSGTMVVLSGQLEWKNEQFTLVLNPLKVDKSHRFARRFGADRFLEILLPTEHPKKTGLDAEIYSKALAIWLCAKDHHLFGRRWRAFYQEDLKSKSKTTSSSGSDRKVSLFAVDGDDFLKIPPTVSSMNETSGKHTPMIIKQLVDWHIRYDRNTHQEYSKLFARIRLGLSRTIPTITLEPEEFIYDNDPRQEQMSDGCAMMSRSLGRAIADSMRLPKVPACFQESPAGAFKPTVFYGTARQGYQKGVMRSLIQEEADEHYKKLIQILLNGDSAACRAWAQQVRDSSSHVTALNDTAFPQSTIRRVNMLLDAGYLPSKLLFVWELFKQHFIDGFVKRLDAIKIKISKSTYAYCIPDHYGVLEEGEIYLDFGDTWEDGTTDLDGIDVLVSRAPAHFPSDVQKCRAVYRPELRHLKNVAIFSTKGKVPLASLLSGGDYDGDQVWVCWEPEIVKPFVNYPMPDIPKPEEYGLVKVSQRIRDMPFDDFMENSFLFNMWQNPLGLCTFKHEKYCYHTGGIGSYLAIHFSGLLSHLADIRKLGYIYPEENMQKYRSSLGPPTPDLPAYKDDKKAEQDNKKREPKMDNILDFLKFSVIKDVQNNIYARLDKDCPPKTIDKVDGDLTAIWKTVWDRATAEKNAGRPNLLIAIQGTQASQGIKGFREQIEKAFNNYKELPDKMSYGAKVTFAAESLMAIQPPDIDHPLCAAWKESAYEWRNILASCAYSDHPGWFVWHAAFKNLCDMKARAVGDWYSVTAPIYHRLAMNKSMMKKIETERHKAETEEELLLLRSFEEQEILDNDSDDDDDLFSVA</sequence>
<keyword evidence="1" id="KW-0696">RNA-directed RNA polymerase</keyword>
<dbReference type="InParanoid" id="E4UUQ2"/>
<comment type="similarity">
    <text evidence="1">Belongs to the RdRP family.</text>
</comment>
<dbReference type="STRING" id="535722.E4UUQ2"/>
<evidence type="ECO:0000256" key="1">
    <source>
        <dbReference type="RuleBase" id="RU363098"/>
    </source>
</evidence>
<feature type="region of interest" description="Disordered" evidence="2">
    <location>
        <begin position="158"/>
        <end position="177"/>
    </location>
</feature>
<protein>
    <recommendedName>
        <fullName evidence="1">RNA-dependent RNA polymerase</fullName>
        <ecNumber evidence="1">2.7.7.48</ecNumber>
    </recommendedName>
</protein>
<keyword evidence="1" id="KW-0808">Transferase</keyword>
<feature type="domain" description="RDRP core" evidence="3">
    <location>
        <begin position="460"/>
        <end position="663"/>
    </location>
</feature>
<feature type="compositionally biased region" description="Basic and acidic residues" evidence="2">
    <location>
        <begin position="1000"/>
        <end position="1013"/>
    </location>
</feature>
<comment type="catalytic activity">
    <reaction evidence="1">
        <text>RNA(n) + a ribonucleoside 5'-triphosphate = RNA(n+1) + diphosphate</text>
        <dbReference type="Rhea" id="RHEA:21248"/>
        <dbReference type="Rhea" id="RHEA-COMP:14527"/>
        <dbReference type="Rhea" id="RHEA-COMP:17342"/>
        <dbReference type="ChEBI" id="CHEBI:33019"/>
        <dbReference type="ChEBI" id="CHEBI:61557"/>
        <dbReference type="ChEBI" id="CHEBI:140395"/>
        <dbReference type="EC" id="2.7.7.48"/>
    </reaction>
</comment>
<keyword evidence="1" id="KW-0694">RNA-binding</keyword>
<dbReference type="OMA" id="DRNTHQE"/>
<dbReference type="InterPro" id="IPR057596">
    <property type="entry name" value="RDRP_core"/>
</dbReference>
<organism evidence="5">
    <name type="scientific">Arthroderma gypseum (strain ATCC MYA-4604 / CBS 118893)</name>
    <name type="common">Microsporum gypseum</name>
    <dbReference type="NCBI Taxonomy" id="535722"/>
    <lineage>
        <taxon>Eukaryota</taxon>
        <taxon>Fungi</taxon>
        <taxon>Dikarya</taxon>
        <taxon>Ascomycota</taxon>
        <taxon>Pezizomycotina</taxon>
        <taxon>Eurotiomycetes</taxon>
        <taxon>Eurotiomycetidae</taxon>
        <taxon>Onygenales</taxon>
        <taxon>Arthrodermataceae</taxon>
        <taxon>Nannizzia</taxon>
    </lineage>
</organism>
<dbReference type="VEuPathDB" id="FungiDB:MGYG_04022"/>
<dbReference type="PANTHER" id="PTHR23079:SF14">
    <property type="entry name" value="RNA-DEPENDENT RNA POLYMERASE"/>
    <property type="match status" value="1"/>
</dbReference>
<gene>
    <name evidence="4" type="ORF">MGYG_04022</name>
</gene>
<dbReference type="eggNOG" id="KOG0988">
    <property type="taxonomic scope" value="Eukaryota"/>
</dbReference>
<feature type="domain" description="RDRP core" evidence="3">
    <location>
        <begin position="686"/>
        <end position="1029"/>
    </location>
</feature>
<reference evidence="5" key="1">
    <citation type="journal article" date="2012" name="MBio">
        <title>Comparative genome analysis of Trichophyton rubrum and related dermatophytes reveals candidate genes involved in infection.</title>
        <authorList>
            <person name="Martinez D.A."/>
            <person name="Oliver B.G."/>
            <person name="Graeser Y."/>
            <person name="Goldberg J.M."/>
            <person name="Li W."/>
            <person name="Martinez-Rossi N.M."/>
            <person name="Monod M."/>
            <person name="Shelest E."/>
            <person name="Barton R.C."/>
            <person name="Birch E."/>
            <person name="Brakhage A.A."/>
            <person name="Chen Z."/>
            <person name="Gurr S.J."/>
            <person name="Heiman D."/>
            <person name="Heitman J."/>
            <person name="Kosti I."/>
            <person name="Rossi A."/>
            <person name="Saif S."/>
            <person name="Samalova M."/>
            <person name="Saunders C.W."/>
            <person name="Shea T."/>
            <person name="Summerbell R.C."/>
            <person name="Xu J."/>
            <person name="Young S."/>
            <person name="Zeng Q."/>
            <person name="Birren B.W."/>
            <person name="Cuomo C.A."/>
            <person name="White T.C."/>
        </authorList>
    </citation>
    <scope>NUCLEOTIDE SEQUENCE [LARGE SCALE GENOMIC DNA]</scope>
    <source>
        <strain evidence="5">ATCC MYA-4604 / CBS 118893</strain>
    </source>
</reference>
<evidence type="ECO:0000313" key="4">
    <source>
        <dbReference type="EMBL" id="EFR01019.1"/>
    </source>
</evidence>
<dbReference type="AlphaFoldDB" id="E4UUQ2"/>
<name>E4UUQ2_ARTGP</name>
<dbReference type="GO" id="GO:0003968">
    <property type="term" value="F:RNA-directed RNA polymerase activity"/>
    <property type="evidence" value="ECO:0007669"/>
    <property type="project" value="UniProtKB-KW"/>
</dbReference>
<evidence type="ECO:0000259" key="3">
    <source>
        <dbReference type="Pfam" id="PF05183"/>
    </source>
</evidence>
<dbReference type="GO" id="GO:0031380">
    <property type="term" value="C:nuclear RNA-directed RNA polymerase complex"/>
    <property type="evidence" value="ECO:0007669"/>
    <property type="project" value="TreeGrafter"/>
</dbReference>
<dbReference type="Pfam" id="PF05183">
    <property type="entry name" value="RdRP"/>
    <property type="match status" value="2"/>
</dbReference>
<dbReference type="OrthoDB" id="10055769at2759"/>
<evidence type="ECO:0000313" key="5">
    <source>
        <dbReference type="Proteomes" id="UP000002669"/>
    </source>
</evidence>
<dbReference type="EC" id="2.7.7.48" evidence="1"/>